<feature type="compositionally biased region" description="Acidic residues" evidence="1">
    <location>
        <begin position="392"/>
        <end position="404"/>
    </location>
</feature>
<feature type="region of interest" description="Disordered" evidence="1">
    <location>
        <begin position="1"/>
        <end position="84"/>
    </location>
</feature>
<evidence type="ECO:0008006" key="4">
    <source>
        <dbReference type="Google" id="ProtNLM"/>
    </source>
</evidence>
<dbReference type="PANTHER" id="PTHR31923:SF9">
    <property type="entry name" value="BSD DOMAIN-CONTAINING PROTEIN"/>
    <property type="match status" value="1"/>
</dbReference>
<keyword evidence="3" id="KW-1185">Reference proteome</keyword>
<reference evidence="2" key="2">
    <citation type="journal article" date="2023" name="Plants (Basel)">
        <title>Annotation of the Turnera subulata (Passifloraceae) Draft Genome Reveals the S-Locus Evolved after the Divergence of Turneroideae from Passifloroideae in a Stepwise Manner.</title>
        <authorList>
            <person name="Henning P.M."/>
            <person name="Roalson E.H."/>
            <person name="Mir W."/>
            <person name="McCubbin A.G."/>
            <person name="Shore J.S."/>
        </authorList>
    </citation>
    <scope>NUCLEOTIDE SEQUENCE</scope>
    <source>
        <strain evidence="2">F60SS</strain>
    </source>
</reference>
<protein>
    <recommendedName>
        <fullName evidence="4">BSD domain-containing protein</fullName>
    </recommendedName>
</protein>
<organism evidence="2 3">
    <name type="scientific">Turnera subulata</name>
    <dbReference type="NCBI Taxonomy" id="218843"/>
    <lineage>
        <taxon>Eukaryota</taxon>
        <taxon>Viridiplantae</taxon>
        <taxon>Streptophyta</taxon>
        <taxon>Embryophyta</taxon>
        <taxon>Tracheophyta</taxon>
        <taxon>Spermatophyta</taxon>
        <taxon>Magnoliopsida</taxon>
        <taxon>eudicotyledons</taxon>
        <taxon>Gunneridae</taxon>
        <taxon>Pentapetalae</taxon>
        <taxon>rosids</taxon>
        <taxon>fabids</taxon>
        <taxon>Malpighiales</taxon>
        <taxon>Passifloraceae</taxon>
        <taxon>Turnera</taxon>
    </lineage>
</organism>
<dbReference type="Proteomes" id="UP001141552">
    <property type="component" value="Unassembled WGS sequence"/>
</dbReference>
<dbReference type="SUPFAM" id="SSF140383">
    <property type="entry name" value="BSD domain-like"/>
    <property type="match status" value="1"/>
</dbReference>
<proteinExistence type="predicted"/>
<name>A0A9Q0J7B7_9ROSI</name>
<sequence>MSWFFGSLQSNDPGSSTSSPASSPSSPVKDDLSAIGQSIGRQLRGVANFLAPPPTTTTTTTLSSSSQPSSAAEAPSQPGPSSQALIGIRNDLAEIGGSLKSGLSLLSSNKAVSGFSKFTSGFLQFKNNGEEEEEEDEDGEDEVAGITEEVVGFVREISGRPECWNDFPLSLDDQDFRMSDAQREHASTIERIIPGFTSLRLSLHNYMGDEQFWMVYFILLLPRLSEHDSDVLSTPQIIETRNVLLQKLKDKRNVKVESSENSDTFHSQVTETLGENIPSRVKETEIVNAMEGLAIDEEENNQWLGDTDVDTNASSLDNQKRLLHEEDVSFSDLEDDDNELSTRQSASRRAQGVRDPSPSGSSDWVQCSENSDPHGALQRGPHPVNRDKDSDGDSTDWLNVDDYD</sequence>
<dbReference type="PANTHER" id="PTHR31923">
    <property type="entry name" value="BSD DOMAIN-CONTAINING PROTEIN"/>
    <property type="match status" value="1"/>
</dbReference>
<evidence type="ECO:0000313" key="2">
    <source>
        <dbReference type="EMBL" id="KAJ4831044.1"/>
    </source>
</evidence>
<accession>A0A9Q0J7B7</accession>
<evidence type="ECO:0000313" key="3">
    <source>
        <dbReference type="Proteomes" id="UP001141552"/>
    </source>
</evidence>
<gene>
    <name evidence="2" type="ORF">Tsubulata_001778</name>
</gene>
<evidence type="ECO:0000256" key="1">
    <source>
        <dbReference type="SAM" id="MobiDB-lite"/>
    </source>
</evidence>
<comment type="caution">
    <text evidence="2">The sequence shown here is derived from an EMBL/GenBank/DDBJ whole genome shotgun (WGS) entry which is preliminary data.</text>
</comment>
<feature type="region of interest" description="Disordered" evidence="1">
    <location>
        <begin position="327"/>
        <end position="404"/>
    </location>
</feature>
<reference evidence="2" key="1">
    <citation type="submission" date="2022-02" db="EMBL/GenBank/DDBJ databases">
        <authorList>
            <person name="Henning P.M."/>
            <person name="McCubbin A.G."/>
            <person name="Shore J.S."/>
        </authorList>
    </citation>
    <scope>NUCLEOTIDE SEQUENCE</scope>
    <source>
        <strain evidence="2">F60SS</strain>
        <tissue evidence="2">Leaves</tissue>
    </source>
</reference>
<feature type="compositionally biased region" description="Low complexity" evidence="1">
    <location>
        <begin position="56"/>
        <end position="84"/>
    </location>
</feature>
<dbReference type="AlphaFoldDB" id="A0A9Q0J7B7"/>
<dbReference type="EMBL" id="JAKUCV010005464">
    <property type="protein sequence ID" value="KAJ4831044.1"/>
    <property type="molecule type" value="Genomic_DNA"/>
</dbReference>
<dbReference type="OrthoDB" id="1076611at2759"/>
<feature type="compositionally biased region" description="Acidic residues" evidence="1">
    <location>
        <begin position="328"/>
        <end position="339"/>
    </location>
</feature>
<feature type="compositionally biased region" description="Polar residues" evidence="1">
    <location>
        <begin position="358"/>
        <end position="370"/>
    </location>
</feature>
<dbReference type="InterPro" id="IPR035925">
    <property type="entry name" value="BSD_dom_sf"/>
</dbReference>
<feature type="compositionally biased region" description="Low complexity" evidence="1">
    <location>
        <begin position="10"/>
        <end position="27"/>
    </location>
</feature>